<name>A0A9Q9I9C2_9ACTN</name>
<dbReference type="OrthoDB" id="416758at2"/>
<dbReference type="InterPro" id="IPR020841">
    <property type="entry name" value="PKS_Beta-ketoAc_synthase_dom"/>
</dbReference>
<dbReference type="RefSeq" id="WP_033358198.1">
    <property type="nucleotide sequence ID" value="NZ_CP073767.1"/>
</dbReference>
<accession>A0A9Q9I9C2</accession>
<dbReference type="GO" id="GO:0004315">
    <property type="term" value="F:3-oxoacyl-[acyl-carrier-protein] synthase activity"/>
    <property type="evidence" value="ECO:0007669"/>
    <property type="project" value="TreeGrafter"/>
</dbReference>
<dbReference type="InterPro" id="IPR014031">
    <property type="entry name" value="Ketoacyl_synth_C"/>
</dbReference>
<organism evidence="6 7">
    <name type="scientific">Dactylosporangium aurantiacum</name>
    <dbReference type="NCBI Taxonomy" id="35754"/>
    <lineage>
        <taxon>Bacteria</taxon>
        <taxon>Bacillati</taxon>
        <taxon>Actinomycetota</taxon>
        <taxon>Actinomycetes</taxon>
        <taxon>Micromonosporales</taxon>
        <taxon>Micromonosporaceae</taxon>
        <taxon>Dactylosporangium</taxon>
    </lineage>
</organism>
<gene>
    <name evidence="6" type="ORF">Daura_28645</name>
</gene>
<dbReference type="GO" id="GO:0006633">
    <property type="term" value="P:fatty acid biosynthetic process"/>
    <property type="evidence" value="ECO:0007669"/>
    <property type="project" value="TreeGrafter"/>
</dbReference>
<dbReference type="KEGG" id="daur:Daura_28645"/>
<dbReference type="Proteomes" id="UP001058003">
    <property type="component" value="Chromosome"/>
</dbReference>
<evidence type="ECO:0000256" key="1">
    <source>
        <dbReference type="ARBA" id="ARBA00008467"/>
    </source>
</evidence>
<keyword evidence="7" id="KW-1185">Reference proteome</keyword>
<dbReference type="PANTHER" id="PTHR11712">
    <property type="entry name" value="POLYKETIDE SYNTHASE-RELATED"/>
    <property type="match status" value="1"/>
</dbReference>
<dbReference type="InterPro" id="IPR000794">
    <property type="entry name" value="Beta-ketoacyl_synthase"/>
</dbReference>
<dbReference type="SUPFAM" id="SSF53901">
    <property type="entry name" value="Thiolase-like"/>
    <property type="match status" value="2"/>
</dbReference>
<evidence type="ECO:0000313" key="7">
    <source>
        <dbReference type="Proteomes" id="UP001058003"/>
    </source>
</evidence>
<proteinExistence type="inferred from homology"/>
<evidence type="ECO:0000259" key="5">
    <source>
        <dbReference type="PROSITE" id="PS52004"/>
    </source>
</evidence>
<keyword evidence="3" id="KW-0012">Acyltransferase</keyword>
<dbReference type="CDD" id="cd00832">
    <property type="entry name" value="CLF"/>
    <property type="match status" value="1"/>
</dbReference>
<dbReference type="InterPro" id="IPR014030">
    <property type="entry name" value="Ketoacyl_synth_N"/>
</dbReference>
<dbReference type="Pfam" id="PF02801">
    <property type="entry name" value="Ketoacyl-synt_C"/>
    <property type="match status" value="1"/>
</dbReference>
<evidence type="ECO:0000256" key="4">
    <source>
        <dbReference type="RuleBase" id="RU003694"/>
    </source>
</evidence>
<dbReference type="EMBL" id="CP073767">
    <property type="protein sequence ID" value="UWZ50781.1"/>
    <property type="molecule type" value="Genomic_DNA"/>
</dbReference>
<comment type="similarity">
    <text evidence="1 4">Belongs to the thiolase-like superfamily. Beta-ketoacyl-ACP synthases family.</text>
</comment>
<dbReference type="PROSITE" id="PS52004">
    <property type="entry name" value="KS3_2"/>
    <property type="match status" value="1"/>
</dbReference>
<dbReference type="Pfam" id="PF00109">
    <property type="entry name" value="ketoacyl-synt"/>
    <property type="match status" value="1"/>
</dbReference>
<sequence>MSGPLVTGMGVVAPNGVGVEAYWSAVLAGTPAIGPVRRFDASGYPSRLAAEVDLDAAAYLPSRLLPQTDHMTRLALVAAEAALADAAVAPGTYDPFDQGVVTASSAGGFDFGHRELEKLWRSGNEFVSAYQSFAWFYAVNTGQISIRHGLKGPSGVIVTDAAGGLDAIAQARRQLRRGSRLIVGGGVDGSLCSWGWVAKQAGGRLSESDDPARAYLPFDARAAGHVPGEGGAILVIEDADAARDRGAPHVYGEIAGYGASFDPAPESGLPPTLHRAVTAALTDAAMDPSDIDVIFADGAAVPELDWQEATQIATVFGTRSVPVTVPKTMFGRLDAGSAALDVATALLAIRDGVIPATVHVEPSADYPIDLVVGEPVRRRIRAALVIARGHGGFNSALIVRSAA</sequence>
<dbReference type="PANTHER" id="PTHR11712:SF322">
    <property type="entry name" value="POLYKETIDE BETA-KETOACYL SYNTHASE 2-RELATED"/>
    <property type="match status" value="1"/>
</dbReference>
<dbReference type="SMART" id="SM00825">
    <property type="entry name" value="PKS_KS"/>
    <property type="match status" value="1"/>
</dbReference>
<keyword evidence="2 4" id="KW-0808">Transferase</keyword>
<evidence type="ECO:0000313" key="6">
    <source>
        <dbReference type="EMBL" id="UWZ50781.1"/>
    </source>
</evidence>
<dbReference type="InterPro" id="IPR016039">
    <property type="entry name" value="Thiolase-like"/>
</dbReference>
<reference evidence="6" key="1">
    <citation type="submission" date="2021-04" db="EMBL/GenBank/DDBJ databases">
        <title>Dactylosporangium aurantiacum NRRL B-8018 full assembly.</title>
        <authorList>
            <person name="Hartkoorn R.C."/>
            <person name="Beaudoing E."/>
            <person name="Hot D."/>
        </authorList>
    </citation>
    <scope>NUCLEOTIDE SEQUENCE</scope>
    <source>
        <strain evidence="6">NRRL B-8018</strain>
    </source>
</reference>
<protein>
    <submittedName>
        <fullName evidence="6">Ketosynthase chain-length factor</fullName>
    </submittedName>
</protein>
<dbReference type="AlphaFoldDB" id="A0A9Q9I9C2"/>
<dbReference type="Gene3D" id="3.40.47.10">
    <property type="match status" value="2"/>
</dbReference>
<evidence type="ECO:0000256" key="3">
    <source>
        <dbReference type="ARBA" id="ARBA00023315"/>
    </source>
</evidence>
<feature type="domain" description="Ketosynthase family 3 (KS3)" evidence="5">
    <location>
        <begin position="1"/>
        <end position="401"/>
    </location>
</feature>
<evidence type="ECO:0000256" key="2">
    <source>
        <dbReference type="ARBA" id="ARBA00022679"/>
    </source>
</evidence>